<organism evidence="1 2">
    <name type="scientific">Antrihabitans cavernicola</name>
    <dbReference type="NCBI Taxonomy" id="2495913"/>
    <lineage>
        <taxon>Bacteria</taxon>
        <taxon>Bacillati</taxon>
        <taxon>Actinomycetota</taxon>
        <taxon>Actinomycetes</taxon>
        <taxon>Mycobacteriales</taxon>
        <taxon>Nocardiaceae</taxon>
        <taxon>Antrihabitans</taxon>
    </lineage>
</organism>
<reference evidence="1 2" key="1">
    <citation type="submission" date="2019-07" db="EMBL/GenBank/DDBJ databases">
        <title>Rhodococcus cavernicolus sp. nov., isolated from a cave.</title>
        <authorList>
            <person name="Lee S.D."/>
        </authorList>
    </citation>
    <scope>NUCLEOTIDE SEQUENCE [LARGE SCALE GENOMIC DNA]</scope>
    <source>
        <strain evidence="1 2">C1-24</strain>
    </source>
</reference>
<evidence type="ECO:0000313" key="1">
    <source>
        <dbReference type="EMBL" id="KAA0024983.1"/>
    </source>
</evidence>
<keyword evidence="2" id="KW-1185">Reference proteome</keyword>
<gene>
    <name evidence="1" type="ORF">FOY51_03465</name>
</gene>
<protein>
    <recommendedName>
        <fullName evidence="3">ESX-1 secretion-associated protein</fullName>
    </recommendedName>
</protein>
<dbReference type="AlphaFoldDB" id="A0A5A7SK00"/>
<dbReference type="GO" id="GO:0009306">
    <property type="term" value="P:protein secretion"/>
    <property type="evidence" value="ECO:0007669"/>
    <property type="project" value="InterPro"/>
</dbReference>
<dbReference type="OrthoDB" id="4555909at2"/>
<dbReference type="Pfam" id="PF10824">
    <property type="entry name" value="T7SS_ESX_EspC"/>
    <property type="match status" value="1"/>
</dbReference>
<evidence type="ECO:0000313" key="2">
    <source>
        <dbReference type="Proteomes" id="UP000322244"/>
    </source>
</evidence>
<dbReference type="EMBL" id="VLNY01000001">
    <property type="protein sequence ID" value="KAA0024983.1"/>
    <property type="molecule type" value="Genomic_DNA"/>
</dbReference>
<sequence length="103" mass="10722">MREDDVEVSVDDLRRAAGTMNGLAADVAPSVSDGLLWPTEVMPGSATAAALGRSPAAKTQACTVMQGRYHEMGDLLTASANNYHGTDEDAARRLDAMGDLNAG</sequence>
<comment type="caution">
    <text evidence="1">The sequence shown here is derived from an EMBL/GenBank/DDBJ whole genome shotgun (WGS) entry which is preliminary data.</text>
</comment>
<proteinExistence type="predicted"/>
<name>A0A5A7SK00_9NOCA</name>
<dbReference type="InterPro" id="IPR022536">
    <property type="entry name" value="EspC"/>
</dbReference>
<dbReference type="Proteomes" id="UP000322244">
    <property type="component" value="Unassembled WGS sequence"/>
</dbReference>
<evidence type="ECO:0008006" key="3">
    <source>
        <dbReference type="Google" id="ProtNLM"/>
    </source>
</evidence>
<accession>A0A5A7SK00</accession>